<dbReference type="EC" id="2.1.1.-" evidence="6"/>
<comment type="subcellular location">
    <subcellularLocation>
        <location evidence="6">Cytoplasm</location>
    </subcellularLocation>
</comment>
<proteinExistence type="inferred from homology"/>
<dbReference type="InterPro" id="IPR050078">
    <property type="entry name" value="Ribosomal_L11_MeTrfase_PrmA"/>
</dbReference>
<evidence type="ECO:0000256" key="5">
    <source>
        <dbReference type="ARBA" id="ARBA00022691"/>
    </source>
</evidence>
<comment type="function">
    <text evidence="6">Methylates ribosomal protein L11.</text>
</comment>
<dbReference type="InterPro" id="IPR004498">
    <property type="entry name" value="Ribosomal_PrmA_MeTrfase"/>
</dbReference>
<dbReference type="NCBIfam" id="TIGR00406">
    <property type="entry name" value="prmA"/>
    <property type="match status" value="1"/>
</dbReference>
<evidence type="ECO:0000313" key="7">
    <source>
        <dbReference type="EMBL" id="GFE79050.1"/>
    </source>
</evidence>
<dbReference type="GO" id="GO:0005840">
    <property type="term" value="C:ribosome"/>
    <property type="evidence" value="ECO:0007669"/>
    <property type="project" value="UniProtKB-KW"/>
</dbReference>
<dbReference type="EMBL" id="BLJN01000001">
    <property type="protein sequence ID" value="GFE79050.1"/>
    <property type="molecule type" value="Genomic_DNA"/>
</dbReference>
<feature type="binding site" evidence="6">
    <location>
        <position position="197"/>
    </location>
    <ligand>
        <name>S-adenosyl-L-methionine</name>
        <dbReference type="ChEBI" id="CHEBI:59789"/>
    </ligand>
</feature>
<protein>
    <recommendedName>
        <fullName evidence="6">Ribosomal protein L11 methyltransferase</fullName>
        <shortName evidence="6">L11 Mtase</shortName>
        <ecNumber evidence="6">2.1.1.-</ecNumber>
    </recommendedName>
</protein>
<keyword evidence="3 6" id="KW-0489">Methyltransferase</keyword>
<keyword evidence="2 6" id="KW-0963">Cytoplasm</keyword>
<keyword evidence="4 6" id="KW-0808">Transferase</keyword>
<keyword evidence="5 6" id="KW-0949">S-adenosyl-L-methionine</keyword>
<keyword evidence="7" id="KW-0687">Ribonucleoprotein</keyword>
<dbReference type="GO" id="GO:0016279">
    <property type="term" value="F:protein-lysine N-methyltransferase activity"/>
    <property type="evidence" value="ECO:0007669"/>
    <property type="project" value="TreeGrafter"/>
</dbReference>
<name>A0A829Y746_9GAMM</name>
<comment type="similarity">
    <text evidence="1 6">Belongs to the methyltransferase superfamily. PrmA family.</text>
</comment>
<dbReference type="PIRSF" id="PIRSF000401">
    <property type="entry name" value="RPL11_MTase"/>
    <property type="match status" value="1"/>
</dbReference>
<dbReference type="PANTHER" id="PTHR43648:SF1">
    <property type="entry name" value="ELECTRON TRANSFER FLAVOPROTEIN BETA SUBUNIT LYSINE METHYLTRANSFERASE"/>
    <property type="match status" value="1"/>
</dbReference>
<sequence length="313" mass="33470">MPFLQLILPIGAADPAPYEDALLAAGASSITLEDEGDDPVLEPLPGTTPLWPRVRLKALFEGEPDTQELLQLLRAELSGKLAEPLARVAFETLEDRAWEREWLKDFRPMRFGERLWICPGGQQPDAEQLRAIPAPVLIELDPGLAFGTGTHPTTALCLEWLDAANVAGARVIDYGCGSGILAIAAAKLGAAEVLAIDIDPQALLATHDNAERNGVAQLIVARLVDSEAESHGAPADILLANILAGPLESLAPAFASRVRAGGRLVLSGILRNQAEAVATTYAPWFDIAPVVVRDDWARLDGVRRPTPPPPRPT</sequence>
<accession>A0A829Y746</accession>
<dbReference type="Gene3D" id="3.40.50.150">
    <property type="entry name" value="Vaccinia Virus protein VP39"/>
    <property type="match status" value="1"/>
</dbReference>
<evidence type="ECO:0000256" key="2">
    <source>
        <dbReference type="ARBA" id="ARBA00022490"/>
    </source>
</evidence>
<dbReference type="SUPFAM" id="SSF53335">
    <property type="entry name" value="S-adenosyl-L-methionine-dependent methyltransferases"/>
    <property type="match status" value="1"/>
</dbReference>
<gene>
    <name evidence="6 7" type="primary">prmA</name>
    <name evidence="7" type="ORF">GCM10011487_10500</name>
</gene>
<dbReference type="Pfam" id="PF06325">
    <property type="entry name" value="PrmA"/>
    <property type="match status" value="1"/>
</dbReference>
<comment type="caution">
    <text evidence="7">The sequence shown here is derived from an EMBL/GenBank/DDBJ whole genome shotgun (WGS) entry which is preliminary data.</text>
</comment>
<feature type="binding site" evidence="6">
    <location>
        <position position="175"/>
    </location>
    <ligand>
        <name>S-adenosyl-L-methionine</name>
        <dbReference type="ChEBI" id="CHEBI:59789"/>
    </ligand>
</feature>
<evidence type="ECO:0000313" key="8">
    <source>
        <dbReference type="Proteomes" id="UP000445000"/>
    </source>
</evidence>
<keyword evidence="8" id="KW-1185">Reference proteome</keyword>
<dbReference type="GO" id="GO:0032259">
    <property type="term" value="P:methylation"/>
    <property type="evidence" value="ECO:0007669"/>
    <property type="project" value="UniProtKB-KW"/>
</dbReference>
<dbReference type="CDD" id="cd02440">
    <property type="entry name" value="AdoMet_MTases"/>
    <property type="match status" value="1"/>
</dbReference>
<dbReference type="GO" id="GO:0005829">
    <property type="term" value="C:cytosol"/>
    <property type="evidence" value="ECO:0007669"/>
    <property type="project" value="TreeGrafter"/>
</dbReference>
<feature type="binding site" evidence="6">
    <location>
        <position position="241"/>
    </location>
    <ligand>
        <name>S-adenosyl-L-methionine</name>
        <dbReference type="ChEBI" id="CHEBI:59789"/>
    </ligand>
</feature>
<dbReference type="RefSeq" id="WP_161810871.1">
    <property type="nucleotide sequence ID" value="NZ_BLJN01000001.1"/>
</dbReference>
<dbReference type="Proteomes" id="UP000445000">
    <property type="component" value="Unassembled WGS sequence"/>
</dbReference>
<evidence type="ECO:0000256" key="3">
    <source>
        <dbReference type="ARBA" id="ARBA00022603"/>
    </source>
</evidence>
<feature type="binding site" evidence="6">
    <location>
        <position position="154"/>
    </location>
    <ligand>
        <name>S-adenosyl-L-methionine</name>
        <dbReference type="ChEBI" id="CHEBI:59789"/>
    </ligand>
</feature>
<reference evidence="8" key="1">
    <citation type="submission" date="2020-01" db="EMBL/GenBank/DDBJ databases">
        <title>'Steroidobacter agaridevorans' sp. nov., agar-degrading bacteria isolated from rhizosphere soils.</title>
        <authorList>
            <person name="Ikenaga M."/>
            <person name="Kataoka M."/>
            <person name="Murouchi A."/>
            <person name="Katsuragi S."/>
            <person name="Sakai M."/>
        </authorList>
    </citation>
    <scope>NUCLEOTIDE SEQUENCE [LARGE SCALE GENOMIC DNA]</scope>
    <source>
        <strain evidence="8">YU21-B</strain>
    </source>
</reference>
<evidence type="ECO:0000256" key="1">
    <source>
        <dbReference type="ARBA" id="ARBA00009741"/>
    </source>
</evidence>
<dbReference type="AlphaFoldDB" id="A0A829Y746"/>
<comment type="catalytic activity">
    <reaction evidence="6">
        <text>L-lysyl-[protein] + 3 S-adenosyl-L-methionine = N(6),N(6),N(6)-trimethyl-L-lysyl-[protein] + 3 S-adenosyl-L-homocysteine + 3 H(+)</text>
        <dbReference type="Rhea" id="RHEA:54192"/>
        <dbReference type="Rhea" id="RHEA-COMP:9752"/>
        <dbReference type="Rhea" id="RHEA-COMP:13826"/>
        <dbReference type="ChEBI" id="CHEBI:15378"/>
        <dbReference type="ChEBI" id="CHEBI:29969"/>
        <dbReference type="ChEBI" id="CHEBI:57856"/>
        <dbReference type="ChEBI" id="CHEBI:59789"/>
        <dbReference type="ChEBI" id="CHEBI:61961"/>
    </reaction>
</comment>
<evidence type="ECO:0000256" key="4">
    <source>
        <dbReference type="ARBA" id="ARBA00022679"/>
    </source>
</evidence>
<dbReference type="HAMAP" id="MF_00735">
    <property type="entry name" value="Methyltr_PrmA"/>
    <property type="match status" value="1"/>
</dbReference>
<keyword evidence="7" id="KW-0689">Ribosomal protein</keyword>
<dbReference type="InterPro" id="IPR029063">
    <property type="entry name" value="SAM-dependent_MTases_sf"/>
</dbReference>
<evidence type="ECO:0000256" key="6">
    <source>
        <dbReference type="HAMAP-Rule" id="MF_00735"/>
    </source>
</evidence>
<dbReference type="PANTHER" id="PTHR43648">
    <property type="entry name" value="ELECTRON TRANSFER FLAVOPROTEIN BETA SUBUNIT LYSINE METHYLTRANSFERASE"/>
    <property type="match status" value="1"/>
</dbReference>
<organism evidence="7 8">
    <name type="scientific">Steroidobacter agaridevorans</name>
    <dbReference type="NCBI Taxonomy" id="2695856"/>
    <lineage>
        <taxon>Bacteria</taxon>
        <taxon>Pseudomonadati</taxon>
        <taxon>Pseudomonadota</taxon>
        <taxon>Gammaproteobacteria</taxon>
        <taxon>Steroidobacterales</taxon>
        <taxon>Steroidobacteraceae</taxon>
        <taxon>Steroidobacter</taxon>
    </lineage>
</organism>